<accession>A0AAV7TSP3</accession>
<proteinExistence type="predicted"/>
<dbReference type="Proteomes" id="UP001066276">
    <property type="component" value="Chromosome 3_2"/>
</dbReference>
<gene>
    <name evidence="1" type="ORF">NDU88_004707</name>
</gene>
<protein>
    <submittedName>
        <fullName evidence="1">Uncharacterized protein</fullName>
    </submittedName>
</protein>
<organism evidence="1 2">
    <name type="scientific">Pleurodeles waltl</name>
    <name type="common">Iberian ribbed newt</name>
    <dbReference type="NCBI Taxonomy" id="8319"/>
    <lineage>
        <taxon>Eukaryota</taxon>
        <taxon>Metazoa</taxon>
        <taxon>Chordata</taxon>
        <taxon>Craniata</taxon>
        <taxon>Vertebrata</taxon>
        <taxon>Euteleostomi</taxon>
        <taxon>Amphibia</taxon>
        <taxon>Batrachia</taxon>
        <taxon>Caudata</taxon>
        <taxon>Salamandroidea</taxon>
        <taxon>Salamandridae</taxon>
        <taxon>Pleurodelinae</taxon>
        <taxon>Pleurodeles</taxon>
    </lineage>
</organism>
<evidence type="ECO:0000313" key="2">
    <source>
        <dbReference type="Proteomes" id="UP001066276"/>
    </source>
</evidence>
<evidence type="ECO:0000313" key="1">
    <source>
        <dbReference type="EMBL" id="KAJ1179473.1"/>
    </source>
</evidence>
<reference evidence="1" key="1">
    <citation type="journal article" date="2022" name="bioRxiv">
        <title>Sequencing and chromosome-scale assembly of the giantPleurodeles waltlgenome.</title>
        <authorList>
            <person name="Brown T."/>
            <person name="Elewa A."/>
            <person name="Iarovenko S."/>
            <person name="Subramanian E."/>
            <person name="Araus A.J."/>
            <person name="Petzold A."/>
            <person name="Susuki M."/>
            <person name="Suzuki K.-i.T."/>
            <person name="Hayashi T."/>
            <person name="Toyoda A."/>
            <person name="Oliveira C."/>
            <person name="Osipova E."/>
            <person name="Leigh N.D."/>
            <person name="Simon A."/>
            <person name="Yun M.H."/>
        </authorList>
    </citation>
    <scope>NUCLEOTIDE SEQUENCE</scope>
    <source>
        <strain evidence="1">20211129_DDA</strain>
        <tissue evidence="1">Liver</tissue>
    </source>
</reference>
<name>A0AAV7TSP3_PLEWA</name>
<dbReference type="AlphaFoldDB" id="A0AAV7TSP3"/>
<dbReference type="EMBL" id="JANPWB010000006">
    <property type="protein sequence ID" value="KAJ1179473.1"/>
    <property type="molecule type" value="Genomic_DNA"/>
</dbReference>
<keyword evidence="2" id="KW-1185">Reference proteome</keyword>
<sequence length="137" mass="15320">MLWVRPGPLVGLRGQNFSQLYRARVALEGKIETVAVEVNFLLADLMKVSKKVKVPEGSIVELQTEVGSLRKQMVQVDSTVERLEARLKDAEGGSRQNNIRLLGFPERAEGARMEGFVESWVKDVLQPVGLSRVFVLE</sequence>
<dbReference type="Gene3D" id="3.30.70.1820">
    <property type="entry name" value="L1 transposable element, RRM domain"/>
    <property type="match status" value="1"/>
</dbReference>
<comment type="caution">
    <text evidence="1">The sequence shown here is derived from an EMBL/GenBank/DDBJ whole genome shotgun (WGS) entry which is preliminary data.</text>
</comment>